<proteinExistence type="predicted"/>
<sequence length="34" mass="4074">MIPCFLQRLSLFILPQQLQVTAEKIHIHNWVDKL</sequence>
<reference evidence="1" key="1">
    <citation type="submission" date="2014-11" db="EMBL/GenBank/DDBJ databases">
        <authorList>
            <person name="Amaro Gonzalez C."/>
        </authorList>
    </citation>
    <scope>NUCLEOTIDE SEQUENCE</scope>
</reference>
<accession>A0A0E9TS49</accession>
<dbReference type="EMBL" id="GBXM01052201">
    <property type="protein sequence ID" value="JAH56376.1"/>
    <property type="molecule type" value="Transcribed_RNA"/>
</dbReference>
<dbReference type="AlphaFoldDB" id="A0A0E9TS49"/>
<name>A0A0E9TS49_ANGAN</name>
<protein>
    <submittedName>
        <fullName evidence="1">Uncharacterized protein</fullName>
    </submittedName>
</protein>
<evidence type="ECO:0000313" key="1">
    <source>
        <dbReference type="EMBL" id="JAH56376.1"/>
    </source>
</evidence>
<organism evidence="1">
    <name type="scientific">Anguilla anguilla</name>
    <name type="common">European freshwater eel</name>
    <name type="synonym">Muraena anguilla</name>
    <dbReference type="NCBI Taxonomy" id="7936"/>
    <lineage>
        <taxon>Eukaryota</taxon>
        <taxon>Metazoa</taxon>
        <taxon>Chordata</taxon>
        <taxon>Craniata</taxon>
        <taxon>Vertebrata</taxon>
        <taxon>Euteleostomi</taxon>
        <taxon>Actinopterygii</taxon>
        <taxon>Neopterygii</taxon>
        <taxon>Teleostei</taxon>
        <taxon>Anguilliformes</taxon>
        <taxon>Anguillidae</taxon>
        <taxon>Anguilla</taxon>
    </lineage>
</organism>
<reference evidence="1" key="2">
    <citation type="journal article" date="2015" name="Fish Shellfish Immunol.">
        <title>Early steps in the European eel (Anguilla anguilla)-Vibrio vulnificus interaction in the gills: Role of the RtxA13 toxin.</title>
        <authorList>
            <person name="Callol A."/>
            <person name="Pajuelo D."/>
            <person name="Ebbesson L."/>
            <person name="Teles M."/>
            <person name="MacKenzie S."/>
            <person name="Amaro C."/>
        </authorList>
    </citation>
    <scope>NUCLEOTIDE SEQUENCE</scope>
</reference>